<accession>A0A0D1BX86</accession>
<feature type="transmembrane region" description="Helical" evidence="1">
    <location>
        <begin position="117"/>
        <end position="134"/>
    </location>
</feature>
<keyword evidence="1" id="KW-0812">Transmembrane</keyword>
<reference evidence="3 4" key="1">
    <citation type="submission" date="2014-06" db="EMBL/GenBank/DDBJ databases">
        <title>Genome characterization of distinct group I Clostridium botulinum lineages.</title>
        <authorList>
            <person name="Giordani F."/>
            <person name="Anselmo A."/>
            <person name="Fillo S."/>
            <person name="Palozzi A.M."/>
            <person name="Fortunato A."/>
            <person name="Gentile B."/>
            <person name="Ciammaruconi A."/>
            <person name="Anniballi F."/>
            <person name="De Medici D."/>
            <person name="Lista F."/>
        </authorList>
    </citation>
    <scope>NUCLEOTIDE SEQUENCE [LARGE SCALE GENOMIC DNA]</scope>
    <source>
        <strain evidence="3 4">B2 450</strain>
    </source>
</reference>
<dbReference type="Gene3D" id="3.40.630.10">
    <property type="entry name" value="Zn peptidases"/>
    <property type="match status" value="1"/>
</dbReference>
<keyword evidence="1" id="KW-1133">Transmembrane helix</keyword>
<dbReference type="Proteomes" id="UP000032250">
    <property type="component" value="Unassembled WGS sequence"/>
</dbReference>
<dbReference type="PATRIC" id="fig|1379739.3.peg.1866"/>
<dbReference type="Pfam" id="PF04389">
    <property type="entry name" value="Peptidase_M28"/>
    <property type="match status" value="1"/>
</dbReference>
<feature type="transmembrane region" description="Helical" evidence="1">
    <location>
        <begin position="94"/>
        <end position="111"/>
    </location>
</feature>
<feature type="domain" description="Peptidase M28" evidence="2">
    <location>
        <begin position="141"/>
        <end position="291"/>
    </location>
</feature>
<keyword evidence="1" id="KW-0472">Membrane</keyword>
<dbReference type="OrthoDB" id="9762302at2"/>
<dbReference type="RefSeq" id="WP_003486578.1">
    <property type="nucleotide sequence ID" value="NZ_JXSU01000007.1"/>
</dbReference>
<dbReference type="InterPro" id="IPR007484">
    <property type="entry name" value="Peptidase_M28"/>
</dbReference>
<evidence type="ECO:0000313" key="4">
    <source>
        <dbReference type="Proteomes" id="UP000032250"/>
    </source>
</evidence>
<dbReference type="SUPFAM" id="SSF53187">
    <property type="entry name" value="Zn-dependent exopeptidases"/>
    <property type="match status" value="1"/>
</dbReference>
<comment type="caution">
    <text evidence="3">The sequence shown here is derived from an EMBL/GenBank/DDBJ whole genome shotgun (WGS) entry which is preliminary data.</text>
</comment>
<dbReference type="HOGENOM" id="CLU_902249_0_0_9"/>
<protein>
    <recommendedName>
        <fullName evidence="2">Peptidase M28 domain-containing protein</fullName>
    </recommendedName>
</protein>
<sequence>MNYLNYISNKITKDFGIRHTYNEKTNFLEFVDKELKSLGYETEIIQGKNVKQCRNLCTVEGNADIIFTAHYDTPGTMPKFLGFIFKLFGHTRQIIGSIIYIIIISLIIRFMRNTLNISMSYIVVVILIIFPMLIKNKKNYNDNSSGVITLLNIAYELKNDESLKKKVDKIKIVFLDNEESGLLGSNLLSKYWEEKDKYFKEKKIINFDCVGIGDIPIVYYSKELDYELADLLQIALTSYKNNSKKFMCKYYPLSDDFSFRKNPAVSIIFSNNSIIPGGYYIPNVHSLKDNVLELENIQWLTRQILKKI</sequence>
<evidence type="ECO:0000256" key="1">
    <source>
        <dbReference type="SAM" id="Phobius"/>
    </source>
</evidence>
<proteinExistence type="predicted"/>
<gene>
    <name evidence="3" type="ORF">N495_07605</name>
</gene>
<evidence type="ECO:0000259" key="2">
    <source>
        <dbReference type="Pfam" id="PF04389"/>
    </source>
</evidence>
<name>A0A0D1BX86_CLOBO</name>
<organism evidence="3 4">
    <name type="scientific">Clostridium botulinum B2 450</name>
    <dbReference type="NCBI Taxonomy" id="1379739"/>
    <lineage>
        <taxon>Bacteria</taxon>
        <taxon>Bacillati</taxon>
        <taxon>Bacillota</taxon>
        <taxon>Clostridia</taxon>
        <taxon>Eubacteriales</taxon>
        <taxon>Clostridiaceae</taxon>
        <taxon>Clostridium</taxon>
    </lineage>
</organism>
<dbReference type="AlphaFoldDB" id="A0A0D1BX86"/>
<evidence type="ECO:0000313" key="3">
    <source>
        <dbReference type="EMBL" id="KIS23461.1"/>
    </source>
</evidence>
<dbReference type="EMBL" id="JXSU01000007">
    <property type="protein sequence ID" value="KIS23461.1"/>
    <property type="molecule type" value="Genomic_DNA"/>
</dbReference>